<protein>
    <submittedName>
        <fullName evidence="5">Uncharacterized protein LOC116218214 isoform X1</fullName>
    </submittedName>
</protein>
<evidence type="ECO:0000256" key="1">
    <source>
        <dbReference type="SAM" id="MobiDB-lite"/>
    </source>
</evidence>
<feature type="region of interest" description="Disordered" evidence="1">
    <location>
        <begin position="254"/>
        <end position="328"/>
    </location>
</feature>
<gene>
    <name evidence="5" type="primary">LOC116218214</name>
</gene>
<dbReference type="OrthoDB" id="8447568at2759"/>
<feature type="transmembrane region" description="Helical" evidence="2">
    <location>
        <begin position="211"/>
        <end position="233"/>
    </location>
</feature>
<feature type="signal peptide" evidence="3">
    <location>
        <begin position="1"/>
        <end position="21"/>
    </location>
</feature>
<evidence type="ECO:0000313" key="5">
    <source>
        <dbReference type="RefSeq" id="XP_031414713.1"/>
    </source>
</evidence>
<proteinExistence type="predicted"/>
<evidence type="ECO:0000313" key="4">
    <source>
        <dbReference type="Proteomes" id="UP000515152"/>
    </source>
</evidence>
<feature type="chain" id="PRO_5028154980" evidence="3">
    <location>
        <begin position="22"/>
        <end position="328"/>
    </location>
</feature>
<keyword evidence="3" id="KW-0732">Signal</keyword>
<organism evidence="4 5">
    <name type="scientific">Clupea harengus</name>
    <name type="common">Atlantic herring</name>
    <dbReference type="NCBI Taxonomy" id="7950"/>
    <lineage>
        <taxon>Eukaryota</taxon>
        <taxon>Metazoa</taxon>
        <taxon>Chordata</taxon>
        <taxon>Craniata</taxon>
        <taxon>Vertebrata</taxon>
        <taxon>Euteleostomi</taxon>
        <taxon>Actinopterygii</taxon>
        <taxon>Neopterygii</taxon>
        <taxon>Teleostei</taxon>
        <taxon>Clupei</taxon>
        <taxon>Clupeiformes</taxon>
        <taxon>Clupeoidei</taxon>
        <taxon>Clupeidae</taxon>
        <taxon>Clupea</taxon>
    </lineage>
</organism>
<dbReference type="GeneID" id="116218214"/>
<name>A0A6P8EFD4_CLUHA</name>
<dbReference type="KEGG" id="char:116218214"/>
<keyword evidence="2" id="KW-0472">Membrane</keyword>
<keyword evidence="2" id="KW-0812">Transmembrane</keyword>
<dbReference type="RefSeq" id="XP_031414713.1">
    <property type="nucleotide sequence ID" value="XM_031558853.1"/>
</dbReference>
<reference evidence="5" key="1">
    <citation type="submission" date="2025-08" db="UniProtKB">
        <authorList>
            <consortium name="RefSeq"/>
        </authorList>
    </citation>
    <scope>IDENTIFICATION</scope>
</reference>
<dbReference type="AlphaFoldDB" id="A0A6P8EFD4"/>
<dbReference type="Proteomes" id="UP000515152">
    <property type="component" value="Chromosome 21"/>
</dbReference>
<evidence type="ECO:0000256" key="3">
    <source>
        <dbReference type="SAM" id="SignalP"/>
    </source>
</evidence>
<dbReference type="Gene3D" id="2.60.40.10">
    <property type="entry name" value="Immunoglobulins"/>
    <property type="match status" value="2"/>
</dbReference>
<evidence type="ECO:0000256" key="2">
    <source>
        <dbReference type="SAM" id="Phobius"/>
    </source>
</evidence>
<keyword evidence="2" id="KW-1133">Transmembrane helix</keyword>
<keyword evidence="4" id="KW-1185">Reference proteome</keyword>
<accession>A0A6P8EFD4</accession>
<sequence length="328" mass="36211">MIHQTTNLFLSLSVLVINAFADKCIDKLEGASLTIILDSPKQDGDALIWKCDDKVIYERKRGKESTFPANVNNNGSLILTNLIPSMSCTYKAEHHDKVGKLMKKVTERLCVLPRAPVPTLVVKCSPTGVGTLHCGSQSITGFKLSWIHNNKDINEKSNPFQPKQHGEKDHYKCRLANSLDKQDSNEVTISCKASGPGPEPSDFKLLYNNKWMMAILVGAGILLLVLTVSLVLVSCKNHRLQNRKPDNEELRLTHLQDISTGPPPLKQTPEDRGRIQTQEVVPDPSASQPDTQPPPPPAEKDPATPVPQPRKKLNLIPKTQDCANSDSI</sequence>
<dbReference type="InterPro" id="IPR013783">
    <property type="entry name" value="Ig-like_fold"/>
</dbReference>